<evidence type="ECO:0000313" key="3">
    <source>
        <dbReference type="Proteomes" id="UP001269375"/>
    </source>
</evidence>
<dbReference type="PANTHER" id="PTHR34180">
    <property type="entry name" value="PEPTIDASE C45"/>
    <property type="match status" value="1"/>
</dbReference>
<dbReference type="GO" id="GO:0016746">
    <property type="term" value="F:acyltransferase activity"/>
    <property type="evidence" value="ECO:0007669"/>
    <property type="project" value="UniProtKB-KW"/>
</dbReference>
<dbReference type="InterPro" id="IPR047794">
    <property type="entry name" value="C45_proenzyme-like"/>
</dbReference>
<dbReference type="InterPro" id="IPR047801">
    <property type="entry name" value="Peptidase_C45"/>
</dbReference>
<dbReference type="PANTHER" id="PTHR34180:SF1">
    <property type="entry name" value="BETA-ALANYL-DOPAMINE_CARCININE HYDROLASE"/>
    <property type="match status" value="1"/>
</dbReference>
<name>A0ABU1GTC5_9GAMM</name>
<dbReference type="Pfam" id="PF03417">
    <property type="entry name" value="AAT"/>
    <property type="match status" value="1"/>
</dbReference>
<comment type="caution">
    <text evidence="2">The sequence shown here is derived from an EMBL/GenBank/DDBJ whole genome shotgun (WGS) entry which is preliminary data.</text>
</comment>
<organism evidence="2 3">
    <name type="scientific">Larsenimonas suaedae</name>
    <dbReference type="NCBI Taxonomy" id="1851019"/>
    <lineage>
        <taxon>Bacteria</taxon>
        <taxon>Pseudomonadati</taxon>
        <taxon>Pseudomonadota</taxon>
        <taxon>Gammaproteobacteria</taxon>
        <taxon>Oceanospirillales</taxon>
        <taxon>Halomonadaceae</taxon>
        <taxon>Larsenimonas</taxon>
    </lineage>
</organism>
<protein>
    <submittedName>
        <fullName evidence="2">C45 family autoproteolytic acyltransferase/hydrolase</fullName>
    </submittedName>
</protein>
<feature type="domain" description="Peptidase C45 hydrolase" evidence="1">
    <location>
        <begin position="117"/>
        <end position="340"/>
    </location>
</feature>
<dbReference type="Gene3D" id="3.60.60.10">
    <property type="entry name" value="Penicillin V Acylase, Chain A"/>
    <property type="match status" value="1"/>
</dbReference>
<keyword evidence="2" id="KW-0012">Acyltransferase</keyword>
<dbReference type="NCBIfam" id="NF040521">
    <property type="entry name" value="C45_proenzyme"/>
    <property type="match status" value="1"/>
</dbReference>
<evidence type="ECO:0000313" key="2">
    <source>
        <dbReference type="EMBL" id="MDR5895261.1"/>
    </source>
</evidence>
<dbReference type="EMBL" id="JARWAO010000002">
    <property type="protein sequence ID" value="MDR5895261.1"/>
    <property type="molecule type" value="Genomic_DNA"/>
</dbReference>
<dbReference type="InterPro" id="IPR005079">
    <property type="entry name" value="Peptidase_C45_hydrolase"/>
</dbReference>
<gene>
    <name evidence="2" type="ORF">QC825_04115</name>
</gene>
<accession>A0ABU1GTC5</accession>
<dbReference type="Gene3D" id="1.10.10.2120">
    <property type="match status" value="1"/>
</dbReference>
<dbReference type="Proteomes" id="UP001269375">
    <property type="component" value="Unassembled WGS sequence"/>
</dbReference>
<keyword evidence="3" id="KW-1185">Reference proteome</keyword>
<sequence length="354" mass="39541">MVTQIEARGSHWSLGETHGQMAEEQIRLSLANYRRMFEEVAGIDWREARRTAETFKPAIEQASPELLEEMAGIADGARVDLLDILVLNARSEIVLTHAGRPVQSDGCSALYQRHPDDDSLWLAQNWDWIPDQREALVALTLHPDNKPAIHMITEAGIIGKIGMNALGVGVCLNALRSRICKPKLPVHVMLRRILESDGVEHALDMVDEIGTASPAHFLIADADGKAASVEVSPMGDTAMLPRKGALFHTNHLVSRHLPPDLEDFPNPDSFDRLERLRALSQDTAPSFDTLFERLSDEHGAPNSICRYVDPERPAAERMETLFTIVMNLKERSLRYSFGRPGPETPQHTFHFEAQ</sequence>
<keyword evidence="2" id="KW-0808">Transferase</keyword>
<reference evidence="2 3" key="1">
    <citation type="submission" date="2023-04" db="EMBL/GenBank/DDBJ databases">
        <title>A long-awaited taxogenomic arrangement of the family Halomonadaceae.</title>
        <authorList>
            <person name="De La Haba R."/>
            <person name="Chuvochina M."/>
            <person name="Wittouck S."/>
            <person name="Arahal D.R."/>
            <person name="Sanchez-Porro C."/>
            <person name="Hugenholtz P."/>
            <person name="Ventosa A."/>
        </authorList>
    </citation>
    <scope>NUCLEOTIDE SEQUENCE [LARGE SCALE GENOMIC DNA]</scope>
    <source>
        <strain evidence="2 3">DSM 22428</strain>
    </source>
</reference>
<dbReference type="RefSeq" id="WP_251590708.1">
    <property type="nucleotide sequence ID" value="NZ_JAMLJI010000001.1"/>
</dbReference>
<proteinExistence type="predicted"/>
<evidence type="ECO:0000259" key="1">
    <source>
        <dbReference type="Pfam" id="PF03417"/>
    </source>
</evidence>